<organism evidence="5 6">
    <name type="scientific">Desulfomarina profundi</name>
    <dbReference type="NCBI Taxonomy" id="2772557"/>
    <lineage>
        <taxon>Bacteria</taxon>
        <taxon>Pseudomonadati</taxon>
        <taxon>Thermodesulfobacteriota</taxon>
        <taxon>Desulfobulbia</taxon>
        <taxon>Desulfobulbales</taxon>
        <taxon>Desulfobulbaceae</taxon>
        <taxon>Desulfomarina</taxon>
    </lineage>
</organism>
<keyword evidence="1" id="KW-0805">Transcription regulation</keyword>
<keyword evidence="3" id="KW-0804">Transcription</keyword>
<dbReference type="PANTHER" id="PTHR30363:SF44">
    <property type="entry name" value="AGA OPERON TRANSCRIPTIONAL REPRESSOR-RELATED"/>
    <property type="match status" value="1"/>
</dbReference>
<dbReference type="RefSeq" id="WP_228856457.1">
    <property type="nucleotide sequence ID" value="NZ_AP024086.1"/>
</dbReference>
<dbReference type="Proteomes" id="UP000826725">
    <property type="component" value="Chromosome"/>
</dbReference>
<evidence type="ECO:0000259" key="4">
    <source>
        <dbReference type="PROSITE" id="PS51000"/>
    </source>
</evidence>
<name>A0A8D5JGL8_9BACT</name>
<gene>
    <name evidence="5" type="ORF">DGMP_10120</name>
</gene>
<dbReference type="GO" id="GO:0003700">
    <property type="term" value="F:DNA-binding transcription factor activity"/>
    <property type="evidence" value="ECO:0007669"/>
    <property type="project" value="InterPro"/>
</dbReference>
<dbReference type="SMART" id="SM01134">
    <property type="entry name" value="DeoRC"/>
    <property type="match status" value="1"/>
</dbReference>
<evidence type="ECO:0000256" key="3">
    <source>
        <dbReference type="ARBA" id="ARBA00023163"/>
    </source>
</evidence>
<dbReference type="SMART" id="SM00420">
    <property type="entry name" value="HTH_DEOR"/>
    <property type="match status" value="1"/>
</dbReference>
<dbReference type="InterPro" id="IPR018356">
    <property type="entry name" value="Tscrpt_reg_HTH_DeoR_CS"/>
</dbReference>
<dbReference type="GO" id="GO:0003677">
    <property type="term" value="F:DNA binding"/>
    <property type="evidence" value="ECO:0007669"/>
    <property type="project" value="UniProtKB-KW"/>
</dbReference>
<sequence length="256" mass="27973">MIPDVRRSEIVNIVRRQKQVTVEELAQTLHISRETIRRDLTELARIGKVQKFHGGASIPTITGEGPFRDRMSENVAAKVAIAVEAVNLISANETLFIDTGSTTLYFAEQLASIANLTVVTNSAEIARTMSLSESQIKTFLLGGEFNGDNRQTIGSMTISHIRSFRAHHAILTISALDHKTGIMDFCINEAQIARAMIEQAESVTILADNSKFGRIASFEVCSLNQVTNLVCDRPPEGDIKTALTKAGVTVIPVSHQ</sequence>
<dbReference type="AlphaFoldDB" id="A0A8D5JGL8"/>
<dbReference type="PANTHER" id="PTHR30363">
    <property type="entry name" value="HTH-TYPE TRANSCRIPTIONAL REGULATOR SRLR-RELATED"/>
    <property type="match status" value="1"/>
</dbReference>
<feature type="domain" description="HTH deoR-type" evidence="4">
    <location>
        <begin position="3"/>
        <end position="58"/>
    </location>
</feature>
<dbReference type="InterPro" id="IPR014036">
    <property type="entry name" value="DeoR-like_C"/>
</dbReference>
<evidence type="ECO:0000256" key="2">
    <source>
        <dbReference type="ARBA" id="ARBA00023125"/>
    </source>
</evidence>
<dbReference type="EMBL" id="AP024086">
    <property type="protein sequence ID" value="BCL60319.1"/>
    <property type="molecule type" value="Genomic_DNA"/>
</dbReference>
<dbReference type="InterPro" id="IPR001034">
    <property type="entry name" value="DeoR_HTH"/>
</dbReference>
<dbReference type="PROSITE" id="PS51000">
    <property type="entry name" value="HTH_DEOR_2"/>
    <property type="match status" value="1"/>
</dbReference>
<evidence type="ECO:0000256" key="1">
    <source>
        <dbReference type="ARBA" id="ARBA00023015"/>
    </source>
</evidence>
<dbReference type="PROSITE" id="PS00894">
    <property type="entry name" value="HTH_DEOR_1"/>
    <property type="match status" value="1"/>
</dbReference>
<dbReference type="KEGG" id="dbk:DGMP_10120"/>
<proteinExistence type="predicted"/>
<protein>
    <submittedName>
        <fullName evidence="5">DeoR family transcriptional regulator</fullName>
    </submittedName>
</protein>
<accession>A0A8D5JGL8</accession>
<keyword evidence="2" id="KW-0238">DNA-binding</keyword>
<keyword evidence="6" id="KW-1185">Reference proteome</keyword>
<evidence type="ECO:0000313" key="6">
    <source>
        <dbReference type="Proteomes" id="UP000826725"/>
    </source>
</evidence>
<dbReference type="Pfam" id="PF08220">
    <property type="entry name" value="HTH_DeoR"/>
    <property type="match status" value="1"/>
</dbReference>
<evidence type="ECO:0000313" key="5">
    <source>
        <dbReference type="EMBL" id="BCL60319.1"/>
    </source>
</evidence>
<dbReference type="Pfam" id="PF00455">
    <property type="entry name" value="DeoRC"/>
    <property type="match status" value="1"/>
</dbReference>
<dbReference type="InterPro" id="IPR050313">
    <property type="entry name" value="Carb_Metab_HTH_regulators"/>
</dbReference>
<reference evidence="5" key="1">
    <citation type="submission" date="2020-09" db="EMBL/GenBank/DDBJ databases">
        <title>Desulfogranum mesoprofundum gen. nov., sp. nov., a novel mesophilic, sulfate-reducing chemolithoautotroph isolated from a deep-sea hydrothermal vent chimney in the Suiyo Seamount.</title>
        <authorList>
            <person name="Hashimoto Y."/>
            <person name="Nakagawa S."/>
        </authorList>
    </citation>
    <scope>NUCLEOTIDE SEQUENCE</scope>
    <source>
        <strain evidence="5">KT2</strain>
    </source>
</reference>